<evidence type="ECO:0000256" key="2">
    <source>
        <dbReference type="PROSITE-ProRule" id="PRU01193"/>
    </source>
</evidence>
<dbReference type="Proteomes" id="UP000051952">
    <property type="component" value="Unassembled WGS sequence"/>
</dbReference>
<dbReference type="Gene3D" id="3.10.580.10">
    <property type="entry name" value="CBS-domain"/>
    <property type="match status" value="1"/>
</dbReference>
<evidence type="ECO:0000256" key="3">
    <source>
        <dbReference type="SAM" id="Phobius"/>
    </source>
</evidence>
<feature type="transmembrane region" description="Helical" evidence="3">
    <location>
        <begin position="93"/>
        <end position="111"/>
    </location>
</feature>
<dbReference type="PANTHER" id="PTHR12064:SF97">
    <property type="entry name" value="METAL TRANSPORTER CNNM-5"/>
    <property type="match status" value="1"/>
</dbReference>
<dbReference type="OrthoDB" id="5353557at2759"/>
<dbReference type="InterPro" id="IPR002550">
    <property type="entry name" value="CNNM"/>
</dbReference>
<dbReference type="GO" id="GO:0010960">
    <property type="term" value="P:magnesium ion homeostasis"/>
    <property type="evidence" value="ECO:0007669"/>
    <property type="project" value="InterPro"/>
</dbReference>
<dbReference type="Pfam" id="PF01595">
    <property type="entry name" value="CNNM"/>
    <property type="match status" value="1"/>
</dbReference>
<sequence length="499" mass="55686">MLFGLDETESLILSISVIGFITIVAGCVSGLTLSLFSIDETFLKVLADGPDGPDKRRAQNILAVTASPHWLLVTLLLTNAAAIESMPMIIDSILNPIAAICISVVLVLVFGEVIPQALFIRHALPIGSFFSFPLRGLMWLTCPISWTVAKILDAVVGHREAVFFRRRELREFLILQQEMLDQPLLSDDDNDERRSDTNNPARLLAAEMKQKISEQEISIMLGALSLSETMVSDETFKYTKLEDVVSLSENTIVDKNQCERLFLCGFSRILVHKHGHPREITGFFLSKMLIKLIYRTVERAPTVKELAVMEAHSCMTTDFLSDVYQALQMKSCHMAVVYEESYGDAERKAHPSSGECCRTLNKWQRRKAYSVCTRYHVAMSTITSAPWSTSRHLSTTSHVPCLAVALALVVSVDPQAAEVGELVRARWCTTVPHRSDNRISIHLQAIKRQAASGISLLPVRTARFRAYRRLGIVAMVKVATVVWADKIAEYLVTGRTLSH</sequence>
<feature type="domain" description="CNNM transmembrane" evidence="4">
    <location>
        <begin position="7"/>
        <end position="184"/>
    </location>
</feature>
<reference evidence="6" key="1">
    <citation type="submission" date="2015-09" db="EMBL/GenBank/DDBJ databases">
        <authorList>
            <consortium name="Pathogen Informatics"/>
        </authorList>
    </citation>
    <scope>NUCLEOTIDE SEQUENCE [LARGE SCALE GENOMIC DNA]</scope>
    <source>
        <strain evidence="6">Lake Konstanz</strain>
    </source>
</reference>
<proteinExistence type="predicted"/>
<organism evidence="5 6">
    <name type="scientific">Bodo saltans</name>
    <name type="common">Flagellated protozoan</name>
    <dbReference type="NCBI Taxonomy" id="75058"/>
    <lineage>
        <taxon>Eukaryota</taxon>
        <taxon>Discoba</taxon>
        <taxon>Euglenozoa</taxon>
        <taxon>Kinetoplastea</taxon>
        <taxon>Metakinetoplastina</taxon>
        <taxon>Eubodonida</taxon>
        <taxon>Bodonidae</taxon>
        <taxon>Bodo</taxon>
    </lineage>
</organism>
<evidence type="ECO:0000256" key="1">
    <source>
        <dbReference type="ARBA" id="ARBA00022737"/>
    </source>
</evidence>
<dbReference type="PROSITE" id="PS51846">
    <property type="entry name" value="CNNM"/>
    <property type="match status" value="1"/>
</dbReference>
<name>A0A0S4IPI7_BODSA</name>
<dbReference type="PANTHER" id="PTHR12064">
    <property type="entry name" value="METAL TRANSPORTER CNNM"/>
    <property type="match status" value="1"/>
</dbReference>
<dbReference type="AlphaFoldDB" id="A0A0S4IPI7"/>
<evidence type="ECO:0000259" key="4">
    <source>
        <dbReference type="PROSITE" id="PS51846"/>
    </source>
</evidence>
<dbReference type="GO" id="GO:0016020">
    <property type="term" value="C:membrane"/>
    <property type="evidence" value="ECO:0007669"/>
    <property type="project" value="UniProtKB-UniRule"/>
</dbReference>
<keyword evidence="6" id="KW-1185">Reference proteome</keyword>
<gene>
    <name evidence="5" type="ORF">BSAL_52955</name>
</gene>
<dbReference type="GO" id="GO:0005737">
    <property type="term" value="C:cytoplasm"/>
    <property type="evidence" value="ECO:0007669"/>
    <property type="project" value="TreeGrafter"/>
</dbReference>
<keyword evidence="1" id="KW-0677">Repeat</keyword>
<keyword evidence="2 3" id="KW-1133">Transmembrane helix</keyword>
<evidence type="ECO:0000313" key="6">
    <source>
        <dbReference type="Proteomes" id="UP000051952"/>
    </source>
</evidence>
<dbReference type="EMBL" id="CYKH01000104">
    <property type="protein sequence ID" value="CUE71243.1"/>
    <property type="molecule type" value="Genomic_DNA"/>
</dbReference>
<protein>
    <submittedName>
        <fullName evidence="5">Membrane-associated protein, putative</fullName>
    </submittedName>
</protein>
<accession>A0A0S4IPI7</accession>
<keyword evidence="2 3" id="KW-0472">Membrane</keyword>
<dbReference type="VEuPathDB" id="TriTrypDB:BSAL_52955"/>
<dbReference type="GO" id="GO:0030026">
    <property type="term" value="P:intracellular manganese ion homeostasis"/>
    <property type="evidence" value="ECO:0007669"/>
    <property type="project" value="TreeGrafter"/>
</dbReference>
<feature type="transmembrane region" description="Helical" evidence="3">
    <location>
        <begin position="12"/>
        <end position="38"/>
    </location>
</feature>
<evidence type="ECO:0000313" key="5">
    <source>
        <dbReference type="EMBL" id="CUE71243.1"/>
    </source>
</evidence>
<keyword evidence="2 3" id="KW-0812">Transmembrane</keyword>
<dbReference type="InterPro" id="IPR046342">
    <property type="entry name" value="CBS_dom_sf"/>
</dbReference>
<feature type="transmembrane region" description="Helical" evidence="3">
    <location>
        <begin position="58"/>
        <end position="81"/>
    </location>
</feature>
<dbReference type="InterPro" id="IPR045095">
    <property type="entry name" value="ACDP"/>
</dbReference>